<geneLocation type="plasmid" evidence="1 2">
    <name>p330</name>
</geneLocation>
<keyword evidence="2" id="KW-1185">Reference proteome</keyword>
<dbReference type="KEGG" id="crw:CROST_047370"/>
<dbReference type="EMBL" id="CP096984">
    <property type="protein sequence ID" value="URZ13959.1"/>
    <property type="molecule type" value="Genomic_DNA"/>
</dbReference>
<protein>
    <submittedName>
        <fullName evidence="1">Uncharacterized protein</fullName>
    </submittedName>
</protein>
<dbReference type="Proteomes" id="UP000190951">
    <property type="component" value="Plasmid p330"/>
</dbReference>
<dbReference type="AlphaFoldDB" id="A0A1S8LJR5"/>
<dbReference type="NCBIfam" id="TIGR02474">
    <property type="entry name" value="pec_lyase"/>
    <property type="match status" value="1"/>
</dbReference>
<sequence length="323" mass="35515">MLKSKLKGISSALAITLALTALMITAKPSSTVFAKGPASGTTASIADILKNQQADGGWQKYYGETTGDWAKSCIDNEATYTEIRRLAKEYTKTKNVVYSNAATRGINFLLNMQYQTNGGWPQVYNASGYHRHITYNDDAMINVMYLLDDVSNKKGDFTFIDNIVAAKCKTAVNKGIDCVLKTQVVENGKLTAWGQQHDEVTLKPAGARAYELPSLTASESTNIVKFLETRPSTPQIAASINGAKNWFKASEINGIRVVKANGDVKVVNDPKAGPIWARFYELGTNKPIFVGRNGNVEYKLSDIELERRTGYAWYGSWPSSIIK</sequence>
<accession>A0A1S8LJR5</accession>
<dbReference type="SUPFAM" id="SSF81853">
    <property type="entry name" value="Family 10 polysaccharide lyase"/>
    <property type="match status" value="1"/>
</dbReference>
<evidence type="ECO:0000313" key="2">
    <source>
        <dbReference type="Proteomes" id="UP000190951"/>
    </source>
</evidence>
<dbReference type="RefSeq" id="WP_077834384.1">
    <property type="nucleotide sequence ID" value="NZ_CP096984.1"/>
</dbReference>
<reference evidence="1 2" key="1">
    <citation type="submission" date="2022-04" db="EMBL/GenBank/DDBJ databases">
        <title>Genome sequence of C. roseum typestrain.</title>
        <authorList>
            <person name="Poehlein A."/>
            <person name="Schoch T."/>
            <person name="Duerre P."/>
            <person name="Daniel R."/>
        </authorList>
    </citation>
    <scope>NUCLEOTIDE SEQUENCE [LARGE SCALE GENOMIC DNA]</scope>
    <source>
        <strain evidence="1 2">DSM 7320</strain>
        <plasmid evidence="1 2">p330</plasmid>
    </source>
</reference>
<gene>
    <name evidence="1" type="ORF">CROST_047370</name>
</gene>
<evidence type="ECO:0000313" key="1">
    <source>
        <dbReference type="EMBL" id="URZ13959.1"/>
    </source>
</evidence>
<keyword evidence="1" id="KW-0614">Plasmid</keyword>
<organism evidence="1 2">
    <name type="scientific">Clostridium felsineum</name>
    <dbReference type="NCBI Taxonomy" id="36839"/>
    <lineage>
        <taxon>Bacteria</taxon>
        <taxon>Bacillati</taxon>
        <taxon>Bacillota</taxon>
        <taxon>Clostridia</taxon>
        <taxon>Eubacteriales</taxon>
        <taxon>Clostridiaceae</taxon>
        <taxon>Clostridium</taxon>
    </lineage>
</organism>
<dbReference type="Gene3D" id="1.50.10.20">
    <property type="match status" value="1"/>
</dbReference>
<name>A0A1S8LJR5_9CLOT</name>
<dbReference type="Pfam" id="PF09492">
    <property type="entry name" value="Pec_lyase"/>
    <property type="match status" value="1"/>
</dbReference>
<dbReference type="InterPro" id="IPR012669">
    <property type="entry name" value="Pectate_lyase"/>
</dbReference>
<dbReference type="STRING" id="84029.CROST_06440"/>
<proteinExistence type="predicted"/>